<dbReference type="InterPro" id="IPR006342">
    <property type="entry name" value="FkbM_mtfrase"/>
</dbReference>
<dbReference type="Proteomes" id="UP000035337">
    <property type="component" value="Chromosome"/>
</dbReference>
<dbReference type="Gene3D" id="3.40.50.150">
    <property type="entry name" value="Vaccinia Virus protein VP39"/>
    <property type="match status" value="1"/>
</dbReference>
<dbReference type="GO" id="GO:0008171">
    <property type="term" value="F:O-methyltransferase activity"/>
    <property type="evidence" value="ECO:0007669"/>
    <property type="project" value="TreeGrafter"/>
</dbReference>
<feature type="domain" description="Methyltransferase FkbM" evidence="1">
    <location>
        <begin position="36"/>
        <end position="197"/>
    </location>
</feature>
<dbReference type="KEGG" id="epo:Epro_0323"/>
<organism evidence="2 3">
    <name type="scientific">Endomicrobium proavitum</name>
    <dbReference type="NCBI Taxonomy" id="1408281"/>
    <lineage>
        <taxon>Bacteria</taxon>
        <taxon>Pseudomonadati</taxon>
        <taxon>Elusimicrobiota</taxon>
        <taxon>Endomicrobiia</taxon>
        <taxon>Endomicrobiales</taxon>
        <taxon>Endomicrobiaceae</taxon>
        <taxon>Endomicrobium</taxon>
    </lineage>
</organism>
<dbReference type="InterPro" id="IPR029063">
    <property type="entry name" value="SAM-dependent_MTases_sf"/>
</dbReference>
<dbReference type="Pfam" id="PF05050">
    <property type="entry name" value="Methyltransf_21"/>
    <property type="match status" value="1"/>
</dbReference>
<dbReference type="PANTHER" id="PTHR36973:SF4">
    <property type="entry name" value="NODULATION PROTEIN"/>
    <property type="match status" value="1"/>
</dbReference>
<reference evidence="2 3" key="1">
    <citation type="submission" date="2014-09" db="EMBL/GenBank/DDBJ databases">
        <title>Complete genome sequence of Endomicrobium proavitum.</title>
        <authorList>
            <person name="Zheng H."/>
        </authorList>
    </citation>
    <scope>NUCLEOTIDE SEQUENCE [LARGE SCALE GENOMIC DNA]</scope>
    <source>
        <strain evidence="2 3">Rsa215</strain>
    </source>
</reference>
<dbReference type="STRING" id="1408281.Epro_0323"/>
<dbReference type="PANTHER" id="PTHR36973">
    <property type="entry name" value="SLL1456 PROTEIN-RELATED"/>
    <property type="match status" value="1"/>
</dbReference>
<dbReference type="OrthoDB" id="9810122at2"/>
<dbReference type="RefSeq" id="WP_052569982.1">
    <property type="nucleotide sequence ID" value="NZ_CP009498.1"/>
</dbReference>
<evidence type="ECO:0000313" key="2">
    <source>
        <dbReference type="EMBL" id="AKL97702.1"/>
    </source>
</evidence>
<protein>
    <recommendedName>
        <fullName evidence="1">Methyltransferase FkbM domain-containing protein</fullName>
    </recommendedName>
</protein>
<dbReference type="InterPro" id="IPR053188">
    <property type="entry name" value="FkbM_Methyltransferase"/>
</dbReference>
<name>A0A0G3WIJ6_9BACT</name>
<accession>A0A0G3WIJ6</accession>
<sequence length="233" mass="26707">MSSKNRENFITFCPVDLEDIILSAALHGIKNGFYVDVGANAPILGSVTKHFYNMQWTGINIEPLKEEYELLSKDRPNDINLNIGIADKKGELEFYIDGAGTTCSQDIADNYKKDKDSLKKITVPVQTLTDVLDRHINKDKEIHFCKIDVEGFERNVLEGLDFKKYRPFLFCIEATYPGTSIPCHHLWEDIFLDNDYVLVFSYGGNRYYADKKGKYYNSILTNLNVTPPPYPNR</sequence>
<dbReference type="NCBIfam" id="TIGR01444">
    <property type="entry name" value="fkbM_fam"/>
    <property type="match status" value="1"/>
</dbReference>
<gene>
    <name evidence="2" type="ORF">Epro_0323</name>
</gene>
<dbReference type="EMBL" id="CP009498">
    <property type="protein sequence ID" value="AKL97702.1"/>
    <property type="molecule type" value="Genomic_DNA"/>
</dbReference>
<keyword evidence="3" id="KW-1185">Reference proteome</keyword>
<evidence type="ECO:0000259" key="1">
    <source>
        <dbReference type="Pfam" id="PF05050"/>
    </source>
</evidence>
<dbReference type="PATRIC" id="fig|1408281.3.peg.336"/>
<dbReference type="SUPFAM" id="SSF53335">
    <property type="entry name" value="S-adenosyl-L-methionine-dependent methyltransferases"/>
    <property type="match status" value="1"/>
</dbReference>
<dbReference type="AlphaFoldDB" id="A0A0G3WIJ6"/>
<evidence type="ECO:0000313" key="3">
    <source>
        <dbReference type="Proteomes" id="UP000035337"/>
    </source>
</evidence>
<proteinExistence type="predicted"/>